<dbReference type="InterPro" id="IPR040255">
    <property type="entry name" value="Non-specific_endonuclease"/>
</dbReference>
<dbReference type="InterPro" id="IPR044929">
    <property type="entry name" value="DNA/RNA_non-sp_Endonuclease_sf"/>
</dbReference>
<evidence type="ECO:0000256" key="3">
    <source>
        <dbReference type="ARBA" id="ARBA00022759"/>
    </source>
</evidence>
<keyword evidence="4" id="KW-0479">Metal-binding</keyword>
<gene>
    <name evidence="7" type="ORF">GPUH_LOCUS18535</name>
</gene>
<keyword evidence="3" id="KW-0255">Endonuclease</keyword>
<feature type="domain" description="DNA/RNA non-specific endonuclease/pyrophosphatase/phosphodiesterase" evidence="6">
    <location>
        <begin position="83"/>
        <end position="270"/>
    </location>
</feature>
<dbReference type="SMART" id="SM00892">
    <property type="entry name" value="Endonuclease_NS"/>
    <property type="match status" value="1"/>
</dbReference>
<protein>
    <submittedName>
        <fullName evidence="9">Endonuclease</fullName>
    </submittedName>
</protein>
<dbReference type="SMART" id="SM00477">
    <property type="entry name" value="NUC"/>
    <property type="match status" value="1"/>
</dbReference>
<dbReference type="GO" id="GO:0004521">
    <property type="term" value="F:RNA endonuclease activity"/>
    <property type="evidence" value="ECO:0007669"/>
    <property type="project" value="TreeGrafter"/>
</dbReference>
<proteinExistence type="inferred from homology"/>
<dbReference type="AlphaFoldDB" id="A0A183EC44"/>
<dbReference type="PANTHER" id="PTHR13966:SF5">
    <property type="entry name" value="ENDONUCLEASE G, MITOCHONDRIAL"/>
    <property type="match status" value="1"/>
</dbReference>
<comment type="similarity">
    <text evidence="1">Belongs to the DNA/RNA non-specific endonuclease family.</text>
</comment>
<evidence type="ECO:0000256" key="1">
    <source>
        <dbReference type="ARBA" id="ARBA00010052"/>
    </source>
</evidence>
<name>A0A183EC44_9BILA</name>
<dbReference type="CDD" id="cd00091">
    <property type="entry name" value="NUC"/>
    <property type="match status" value="1"/>
</dbReference>
<keyword evidence="8" id="KW-1185">Reference proteome</keyword>
<evidence type="ECO:0000256" key="4">
    <source>
        <dbReference type="PIRSR" id="PIRSR640255-2"/>
    </source>
</evidence>
<dbReference type="InterPro" id="IPR001604">
    <property type="entry name" value="Endo_G_ENPP1-like_dom"/>
</dbReference>
<dbReference type="GO" id="GO:0003676">
    <property type="term" value="F:nucleic acid binding"/>
    <property type="evidence" value="ECO:0007669"/>
    <property type="project" value="InterPro"/>
</dbReference>
<dbReference type="GO" id="GO:0000014">
    <property type="term" value="F:single-stranded DNA endodeoxyribonuclease activity"/>
    <property type="evidence" value="ECO:0007669"/>
    <property type="project" value="TreeGrafter"/>
</dbReference>
<evidence type="ECO:0000313" key="9">
    <source>
        <dbReference type="WBParaSite" id="GPUH_0001856001-mRNA-1"/>
    </source>
</evidence>
<evidence type="ECO:0000313" key="8">
    <source>
        <dbReference type="Proteomes" id="UP000271098"/>
    </source>
</evidence>
<dbReference type="GO" id="GO:0006309">
    <property type="term" value="P:apoptotic DNA fragmentation"/>
    <property type="evidence" value="ECO:0007669"/>
    <property type="project" value="TreeGrafter"/>
</dbReference>
<dbReference type="WBParaSite" id="GPUH_0001856001-mRNA-1">
    <property type="protein sequence ID" value="GPUH_0001856001-mRNA-1"/>
    <property type="gene ID" value="GPUH_0001856001"/>
</dbReference>
<dbReference type="OrthoDB" id="5418055at2759"/>
<dbReference type="InterPro" id="IPR020821">
    <property type="entry name" value="ENPP1-3/EXOG-like_nuc-like"/>
</dbReference>
<feature type="domain" description="ENPP1-3/EXOG-like endonuclease/phosphodiesterase" evidence="5">
    <location>
        <begin position="84"/>
        <end position="270"/>
    </location>
</feature>
<reference evidence="9" key="1">
    <citation type="submission" date="2016-06" db="UniProtKB">
        <authorList>
            <consortium name="WormBaseParasite"/>
        </authorList>
    </citation>
    <scope>IDENTIFICATION</scope>
</reference>
<dbReference type="Pfam" id="PF01223">
    <property type="entry name" value="Endonuclease_NS"/>
    <property type="match status" value="1"/>
</dbReference>
<keyword evidence="3" id="KW-0378">Hydrolase</keyword>
<dbReference type="GO" id="GO:0046872">
    <property type="term" value="F:metal ion binding"/>
    <property type="evidence" value="ECO:0007669"/>
    <property type="project" value="UniProtKB-KW"/>
</dbReference>
<dbReference type="GO" id="GO:0005743">
    <property type="term" value="C:mitochondrial inner membrane"/>
    <property type="evidence" value="ECO:0007669"/>
    <property type="project" value="TreeGrafter"/>
</dbReference>
<dbReference type="InterPro" id="IPR044925">
    <property type="entry name" value="His-Me_finger_sf"/>
</dbReference>
<evidence type="ECO:0000313" key="7">
    <source>
        <dbReference type="EMBL" id="VDN31946.1"/>
    </source>
</evidence>
<organism evidence="9">
    <name type="scientific">Gongylonema pulchrum</name>
    <dbReference type="NCBI Taxonomy" id="637853"/>
    <lineage>
        <taxon>Eukaryota</taxon>
        <taxon>Metazoa</taxon>
        <taxon>Ecdysozoa</taxon>
        <taxon>Nematoda</taxon>
        <taxon>Chromadorea</taxon>
        <taxon>Rhabditida</taxon>
        <taxon>Spirurina</taxon>
        <taxon>Spiruromorpha</taxon>
        <taxon>Spiruroidea</taxon>
        <taxon>Gongylonematidae</taxon>
        <taxon>Gongylonema</taxon>
    </lineage>
</organism>
<dbReference type="Proteomes" id="UP000271098">
    <property type="component" value="Unassembled WGS sequence"/>
</dbReference>
<dbReference type="Gene3D" id="3.40.570.10">
    <property type="entry name" value="Extracellular Endonuclease, subunit A"/>
    <property type="match status" value="2"/>
</dbReference>
<evidence type="ECO:0000256" key="2">
    <source>
        <dbReference type="ARBA" id="ARBA00022722"/>
    </source>
</evidence>
<evidence type="ECO:0000259" key="5">
    <source>
        <dbReference type="SMART" id="SM00477"/>
    </source>
</evidence>
<keyword evidence="2" id="KW-0540">Nuclease</keyword>
<dbReference type="EMBL" id="UYRT01086930">
    <property type="protein sequence ID" value="VDN31946.1"/>
    <property type="molecule type" value="Genomic_DNA"/>
</dbReference>
<feature type="binding site" evidence="4">
    <location>
        <position position="157"/>
    </location>
    <ligand>
        <name>Mg(2+)</name>
        <dbReference type="ChEBI" id="CHEBI:18420"/>
        <note>catalytic</note>
    </ligand>
</feature>
<evidence type="ECO:0000259" key="6">
    <source>
        <dbReference type="SMART" id="SM00892"/>
    </source>
</evidence>
<dbReference type="PANTHER" id="PTHR13966">
    <property type="entry name" value="ENDONUCLEASE RELATED"/>
    <property type="match status" value="1"/>
</dbReference>
<dbReference type="GO" id="GO:0005634">
    <property type="term" value="C:nucleus"/>
    <property type="evidence" value="ECO:0007669"/>
    <property type="project" value="TreeGrafter"/>
</dbReference>
<reference evidence="7 8" key="2">
    <citation type="submission" date="2018-11" db="EMBL/GenBank/DDBJ databases">
        <authorList>
            <consortium name="Pathogen Informatics"/>
        </authorList>
    </citation>
    <scope>NUCLEOTIDE SEQUENCE [LARGE SCALE GENOMIC DNA]</scope>
</reference>
<accession>A0A183EC44</accession>
<dbReference type="SUPFAM" id="SSF54060">
    <property type="entry name" value="His-Me finger endonucleases"/>
    <property type="match status" value="1"/>
</dbReference>
<sequence>MRLLVGRNGRTAVIAASSFILGYYINKCSLRRVNAASSTAVTQFPAAMVPDQLSPDIGGSKMQPSRASEIMRYGYPGFDNLRTFEDYVLSYDRRNRTAHWVVEHLSPDRLVYHPSVDRSKCDFREDSSIHPFFKSTNADYKTFLLSNMSPQVGRGFNRDKWNELEKHVRRLARKHKNVYVCTGPLYLPKMESDGALYVKYKVIGKNNIAVPTHFFKVVLIEVDDGKFDLESYILPNAVIPDNTPLSTFLVPVNSIERSAGFLIFDKLPKGALRRINGQSSGGFLW</sequence>